<keyword evidence="2" id="KW-1185">Reference proteome</keyword>
<evidence type="ECO:0000313" key="1">
    <source>
        <dbReference type="EMBL" id="MFC3226795.1"/>
    </source>
</evidence>
<gene>
    <name evidence="1" type="ORF">ACFOGJ_06120</name>
</gene>
<sequence>MERKARTDLTLAGAVYILRVAEGADATGPVVLDTPDGPREADVAVSCLVRPEPGDEVSALVDGAGRPIVQAILRRPGGGPLTVTTAEGLTLTVGATSLHLDAEAGAVLASDRMIALAGESVDVRAARAFASLGTAVWRAQTAYALVGRLMTAADSLVTQAGQLLTRAKVSIRSAETLDKTDAPLVEIRGHKGVSIYGETSASLNAGEDVRVNAKRINIG</sequence>
<dbReference type="Proteomes" id="UP001595528">
    <property type="component" value="Unassembled WGS sequence"/>
</dbReference>
<protein>
    <submittedName>
        <fullName evidence="1">DUF3540 domain-containing protein</fullName>
    </submittedName>
</protein>
<organism evidence="1 2">
    <name type="scientific">Marinibaculum pumilum</name>
    <dbReference type="NCBI Taxonomy" id="1766165"/>
    <lineage>
        <taxon>Bacteria</taxon>
        <taxon>Pseudomonadati</taxon>
        <taxon>Pseudomonadota</taxon>
        <taxon>Alphaproteobacteria</taxon>
        <taxon>Rhodospirillales</taxon>
        <taxon>Rhodospirillaceae</taxon>
        <taxon>Marinibaculum</taxon>
    </lineage>
</organism>
<comment type="caution">
    <text evidence="1">The sequence shown here is derived from an EMBL/GenBank/DDBJ whole genome shotgun (WGS) entry which is preliminary data.</text>
</comment>
<proteinExistence type="predicted"/>
<reference evidence="2" key="1">
    <citation type="journal article" date="2019" name="Int. J. Syst. Evol. Microbiol.">
        <title>The Global Catalogue of Microorganisms (GCM) 10K type strain sequencing project: providing services to taxonomists for standard genome sequencing and annotation.</title>
        <authorList>
            <consortium name="The Broad Institute Genomics Platform"/>
            <consortium name="The Broad Institute Genome Sequencing Center for Infectious Disease"/>
            <person name="Wu L."/>
            <person name="Ma J."/>
        </authorList>
    </citation>
    <scope>NUCLEOTIDE SEQUENCE [LARGE SCALE GENOMIC DNA]</scope>
    <source>
        <strain evidence="2">KCTC 42964</strain>
    </source>
</reference>
<dbReference type="EMBL" id="JBHRTR010000016">
    <property type="protein sequence ID" value="MFC3226795.1"/>
    <property type="molecule type" value="Genomic_DNA"/>
</dbReference>
<dbReference type="Pfam" id="PF12059">
    <property type="entry name" value="DUF3540"/>
    <property type="match status" value="1"/>
</dbReference>
<dbReference type="InterPro" id="IPR021927">
    <property type="entry name" value="DUF3540"/>
</dbReference>
<name>A0ABV7KWQ1_9PROT</name>
<accession>A0ABV7KWQ1</accession>
<evidence type="ECO:0000313" key="2">
    <source>
        <dbReference type="Proteomes" id="UP001595528"/>
    </source>
</evidence>
<dbReference type="RefSeq" id="WP_379898928.1">
    <property type="nucleotide sequence ID" value="NZ_JBHRTR010000016.1"/>
</dbReference>